<dbReference type="AlphaFoldDB" id="A0A1U7ZJ64"/>
<dbReference type="eggNOG" id="ENOG502S422">
    <property type="taxonomic scope" value="Eukaryota"/>
</dbReference>
<dbReference type="RefSeq" id="XP_010253996.1">
    <property type="nucleotide sequence ID" value="XM_010255694.2"/>
</dbReference>
<organism evidence="1 2">
    <name type="scientific">Nelumbo nucifera</name>
    <name type="common">Sacred lotus</name>
    <dbReference type="NCBI Taxonomy" id="4432"/>
    <lineage>
        <taxon>Eukaryota</taxon>
        <taxon>Viridiplantae</taxon>
        <taxon>Streptophyta</taxon>
        <taxon>Embryophyta</taxon>
        <taxon>Tracheophyta</taxon>
        <taxon>Spermatophyta</taxon>
        <taxon>Magnoliopsida</taxon>
        <taxon>Proteales</taxon>
        <taxon>Nelumbonaceae</taxon>
        <taxon>Nelumbo</taxon>
    </lineage>
</organism>
<dbReference type="GeneID" id="104595110"/>
<gene>
    <name evidence="2" type="primary">LOC104595110</name>
</gene>
<name>A0A1U7ZJ64_NELNU</name>
<dbReference type="OrthoDB" id="1719804at2759"/>
<accession>A0A1U7ZJ64</accession>
<protein>
    <submittedName>
        <fullName evidence="2">Uncharacterized protein LOC104595110</fullName>
    </submittedName>
</protein>
<proteinExistence type="predicted"/>
<keyword evidence="1" id="KW-1185">Reference proteome</keyword>
<evidence type="ECO:0000313" key="2">
    <source>
        <dbReference type="RefSeq" id="XP_010253996.1"/>
    </source>
</evidence>
<dbReference type="KEGG" id="nnu:104595110"/>
<reference evidence="2" key="1">
    <citation type="submission" date="2025-08" db="UniProtKB">
        <authorList>
            <consortium name="RefSeq"/>
        </authorList>
    </citation>
    <scope>IDENTIFICATION</scope>
</reference>
<dbReference type="PANTHER" id="PTHR34808:SF5">
    <property type="entry name" value="SMP DOMAIN-CONTAINING PROTEIN"/>
    <property type="match status" value="1"/>
</dbReference>
<dbReference type="OMA" id="EASCQCA"/>
<dbReference type="PANTHER" id="PTHR34808">
    <property type="entry name" value="EXPRESSED PROTEIN"/>
    <property type="match status" value="1"/>
</dbReference>
<sequence length="132" mass="14839">MKGHCNVIITVGANQLYGDSLKLTGSFMAHLCYSIEMEPKTLNEGELNDARVAAVDIIQKMDPKKASDVFTEGLRPVISVKEMKEKTERRDQLHKLVKCEEFAQVTDCLCTLENIDESPDKAMFRETLSAPF</sequence>
<dbReference type="Proteomes" id="UP000189703">
    <property type="component" value="Unplaced"/>
</dbReference>
<evidence type="ECO:0000313" key="1">
    <source>
        <dbReference type="Proteomes" id="UP000189703"/>
    </source>
</evidence>